<proteinExistence type="predicted"/>
<sequence>MLPGMSSRRHFIFQVTDVLFTASMLVFDALDVRELQAPKDGPSPDWAWFALGGFLVFAALSLWSQWDLIQRLHPERQVKVTATGELEYTGSHSWRSLPHDDDNERITEAKAAIRIAVRNRGERRIVLTEIFVEIVTRPRWWWPRVRVIDTIDPNIIDNHSGLVDANRPRYVKWLAEPEGDEILHAVDFWRDWARGAGPKYVRRWDMRLVVEYGGDDRRVRVPIAPPPDPPLQRVRHVP</sequence>
<dbReference type="EMBL" id="LAZR01011858">
    <property type="protein sequence ID" value="KKM57029.1"/>
    <property type="molecule type" value="Genomic_DNA"/>
</dbReference>
<keyword evidence="1" id="KW-1133">Transmembrane helix</keyword>
<organism evidence="2">
    <name type="scientific">marine sediment metagenome</name>
    <dbReference type="NCBI Taxonomy" id="412755"/>
    <lineage>
        <taxon>unclassified sequences</taxon>
        <taxon>metagenomes</taxon>
        <taxon>ecological metagenomes</taxon>
    </lineage>
</organism>
<gene>
    <name evidence="2" type="ORF">LCGC14_1551140</name>
</gene>
<feature type="transmembrane region" description="Helical" evidence="1">
    <location>
        <begin position="46"/>
        <end position="66"/>
    </location>
</feature>
<keyword evidence="1" id="KW-0812">Transmembrane</keyword>
<protein>
    <submittedName>
        <fullName evidence="2">Uncharacterized protein</fullName>
    </submittedName>
</protein>
<keyword evidence="1" id="KW-0472">Membrane</keyword>
<feature type="non-terminal residue" evidence="2">
    <location>
        <position position="238"/>
    </location>
</feature>
<name>A0A0F9L696_9ZZZZ</name>
<reference evidence="2" key="1">
    <citation type="journal article" date="2015" name="Nature">
        <title>Complex archaea that bridge the gap between prokaryotes and eukaryotes.</title>
        <authorList>
            <person name="Spang A."/>
            <person name="Saw J.H."/>
            <person name="Jorgensen S.L."/>
            <person name="Zaremba-Niedzwiedzka K."/>
            <person name="Martijn J."/>
            <person name="Lind A.E."/>
            <person name="van Eijk R."/>
            <person name="Schleper C."/>
            <person name="Guy L."/>
            <person name="Ettema T.J."/>
        </authorList>
    </citation>
    <scope>NUCLEOTIDE SEQUENCE</scope>
</reference>
<evidence type="ECO:0000313" key="2">
    <source>
        <dbReference type="EMBL" id="KKM57029.1"/>
    </source>
</evidence>
<evidence type="ECO:0000256" key="1">
    <source>
        <dbReference type="SAM" id="Phobius"/>
    </source>
</evidence>
<comment type="caution">
    <text evidence="2">The sequence shown here is derived from an EMBL/GenBank/DDBJ whole genome shotgun (WGS) entry which is preliminary data.</text>
</comment>
<accession>A0A0F9L696</accession>
<dbReference type="AlphaFoldDB" id="A0A0F9L696"/>